<organism evidence="1 2">
    <name type="scientific">Panagrolaimus davidi</name>
    <dbReference type="NCBI Taxonomy" id="227884"/>
    <lineage>
        <taxon>Eukaryota</taxon>
        <taxon>Metazoa</taxon>
        <taxon>Ecdysozoa</taxon>
        <taxon>Nematoda</taxon>
        <taxon>Chromadorea</taxon>
        <taxon>Rhabditida</taxon>
        <taxon>Tylenchina</taxon>
        <taxon>Panagrolaimomorpha</taxon>
        <taxon>Panagrolaimoidea</taxon>
        <taxon>Panagrolaimidae</taxon>
        <taxon>Panagrolaimus</taxon>
    </lineage>
</organism>
<keyword evidence="1" id="KW-1185">Reference proteome</keyword>
<dbReference type="WBParaSite" id="PDA_v2.g24976.t1">
    <property type="protein sequence ID" value="PDA_v2.g24976.t1"/>
    <property type="gene ID" value="PDA_v2.g24976"/>
</dbReference>
<accession>A0A914Q2J5</accession>
<evidence type="ECO:0000313" key="2">
    <source>
        <dbReference type="WBParaSite" id="PDA_v2.g24976.t1"/>
    </source>
</evidence>
<name>A0A914Q2J5_9BILA</name>
<proteinExistence type="predicted"/>
<sequence length="88" mass="10011">MVTSRTDARAELNEFNGFNDFGRVKTKKNIYRNYKFNKKAVINVKGKLPEDIHIRESNRGAVETNPDFFNPEDDVCVEGVGTPHLAPE</sequence>
<evidence type="ECO:0000313" key="1">
    <source>
        <dbReference type="Proteomes" id="UP000887578"/>
    </source>
</evidence>
<protein>
    <submittedName>
        <fullName evidence="2">Uncharacterized protein</fullName>
    </submittedName>
</protein>
<dbReference type="AlphaFoldDB" id="A0A914Q2J5"/>
<dbReference type="Proteomes" id="UP000887578">
    <property type="component" value="Unplaced"/>
</dbReference>
<reference evidence="2" key="1">
    <citation type="submission" date="2022-11" db="UniProtKB">
        <authorList>
            <consortium name="WormBaseParasite"/>
        </authorList>
    </citation>
    <scope>IDENTIFICATION</scope>
</reference>